<evidence type="ECO:0000259" key="7">
    <source>
        <dbReference type="PROSITE" id="PS51032"/>
    </source>
</evidence>
<dbReference type="Pfam" id="PF00847">
    <property type="entry name" value="AP2"/>
    <property type="match status" value="1"/>
</dbReference>
<dbReference type="InterPro" id="IPR016177">
    <property type="entry name" value="DNA-bd_dom_sf"/>
</dbReference>
<keyword evidence="9" id="KW-1185">Reference proteome</keyword>
<dbReference type="Gene3D" id="3.30.730.10">
    <property type="entry name" value="AP2/ERF domain"/>
    <property type="match status" value="1"/>
</dbReference>
<reference evidence="8 9" key="1">
    <citation type="submission" date="2024-01" db="EMBL/GenBank/DDBJ databases">
        <title>The complete chloroplast genome sequence of Lithospermum erythrorhizon: insights into the phylogenetic relationship among Boraginaceae species and the maternal lineages of purple gromwells.</title>
        <authorList>
            <person name="Okada T."/>
            <person name="Watanabe K."/>
        </authorList>
    </citation>
    <scope>NUCLEOTIDE SEQUENCE [LARGE SCALE GENOMIC DNA]</scope>
</reference>
<dbReference type="PRINTS" id="PR00367">
    <property type="entry name" value="ETHRSPELEMNT"/>
</dbReference>
<feature type="transmembrane region" description="Helical" evidence="6">
    <location>
        <begin position="71"/>
        <end position="94"/>
    </location>
</feature>
<dbReference type="GO" id="GO:0003677">
    <property type="term" value="F:DNA binding"/>
    <property type="evidence" value="ECO:0007669"/>
    <property type="project" value="UniProtKB-KW"/>
</dbReference>
<keyword evidence="6" id="KW-1133">Transmembrane helix</keyword>
<dbReference type="InterPro" id="IPR001471">
    <property type="entry name" value="AP2/ERF_dom"/>
</dbReference>
<keyword evidence="5" id="KW-0539">Nucleus</keyword>
<evidence type="ECO:0000256" key="3">
    <source>
        <dbReference type="ARBA" id="ARBA00023125"/>
    </source>
</evidence>
<evidence type="ECO:0000256" key="4">
    <source>
        <dbReference type="ARBA" id="ARBA00023163"/>
    </source>
</evidence>
<evidence type="ECO:0000256" key="1">
    <source>
        <dbReference type="ARBA" id="ARBA00004123"/>
    </source>
</evidence>
<dbReference type="Proteomes" id="UP001454036">
    <property type="component" value="Unassembled WGS sequence"/>
</dbReference>
<evidence type="ECO:0000256" key="6">
    <source>
        <dbReference type="SAM" id="Phobius"/>
    </source>
</evidence>
<dbReference type="InterPro" id="IPR050913">
    <property type="entry name" value="AP2/ERF_ERF"/>
</dbReference>
<dbReference type="CDD" id="cd00018">
    <property type="entry name" value="AP2"/>
    <property type="match status" value="1"/>
</dbReference>
<dbReference type="GO" id="GO:0003700">
    <property type="term" value="F:DNA-binding transcription factor activity"/>
    <property type="evidence" value="ECO:0007669"/>
    <property type="project" value="InterPro"/>
</dbReference>
<dbReference type="EMBL" id="BAABME010008160">
    <property type="protein sequence ID" value="GAA0172504.1"/>
    <property type="molecule type" value="Genomic_DNA"/>
</dbReference>
<dbReference type="SMART" id="SM00380">
    <property type="entry name" value="AP2"/>
    <property type="match status" value="1"/>
</dbReference>
<keyword evidence="6" id="KW-0812">Transmembrane</keyword>
<dbReference type="SUPFAM" id="SSF54171">
    <property type="entry name" value="DNA-binding domain"/>
    <property type="match status" value="1"/>
</dbReference>
<keyword evidence="3" id="KW-0238">DNA-binding</keyword>
<protein>
    <recommendedName>
        <fullName evidence="7">AP2/ERF domain-containing protein</fullName>
    </recommendedName>
</protein>
<dbReference type="GO" id="GO:0005634">
    <property type="term" value="C:nucleus"/>
    <property type="evidence" value="ECO:0007669"/>
    <property type="project" value="UniProtKB-SubCell"/>
</dbReference>
<dbReference type="AlphaFoldDB" id="A0AAV3R7Y1"/>
<dbReference type="InterPro" id="IPR036955">
    <property type="entry name" value="AP2/ERF_dom_sf"/>
</dbReference>
<keyword evidence="4" id="KW-0804">Transcription</keyword>
<keyword evidence="6" id="KW-0472">Membrane</keyword>
<keyword evidence="2" id="KW-0805">Transcription regulation</keyword>
<proteinExistence type="predicted"/>
<gene>
    <name evidence="8" type="ORF">LIER_26319</name>
</gene>
<accession>A0AAV3R7Y1</accession>
<evidence type="ECO:0000313" key="9">
    <source>
        <dbReference type="Proteomes" id="UP001454036"/>
    </source>
</evidence>
<evidence type="ECO:0000313" key="8">
    <source>
        <dbReference type="EMBL" id="GAA0172504.1"/>
    </source>
</evidence>
<dbReference type="PANTHER" id="PTHR31194:SF189">
    <property type="entry name" value="AP2_ERF DOMAIN-CONTAINING PROTEIN"/>
    <property type="match status" value="1"/>
</dbReference>
<feature type="domain" description="AP2/ERF" evidence="7">
    <location>
        <begin position="21"/>
        <end position="79"/>
    </location>
</feature>
<dbReference type="PANTHER" id="PTHR31194">
    <property type="entry name" value="SHN SHINE , DNA BINDING / TRANSCRIPTION FACTOR"/>
    <property type="match status" value="1"/>
</dbReference>
<comment type="caution">
    <text evidence="8">The sequence shown here is derived from an EMBL/GenBank/DDBJ whole genome shotgun (WGS) entry which is preliminary data.</text>
</comment>
<evidence type="ECO:0000256" key="2">
    <source>
        <dbReference type="ARBA" id="ARBA00023015"/>
    </source>
</evidence>
<comment type="subcellular location">
    <subcellularLocation>
        <location evidence="1">Nucleus</location>
    </subcellularLocation>
</comment>
<evidence type="ECO:0000256" key="5">
    <source>
        <dbReference type="ARBA" id="ARBA00023242"/>
    </source>
</evidence>
<dbReference type="PROSITE" id="PS51032">
    <property type="entry name" value="AP2_ERF"/>
    <property type="match status" value="1"/>
</dbReference>
<organism evidence="8 9">
    <name type="scientific">Lithospermum erythrorhizon</name>
    <name type="common">Purple gromwell</name>
    <name type="synonym">Lithospermum officinale var. erythrorhizon</name>
    <dbReference type="NCBI Taxonomy" id="34254"/>
    <lineage>
        <taxon>Eukaryota</taxon>
        <taxon>Viridiplantae</taxon>
        <taxon>Streptophyta</taxon>
        <taxon>Embryophyta</taxon>
        <taxon>Tracheophyta</taxon>
        <taxon>Spermatophyta</taxon>
        <taxon>Magnoliopsida</taxon>
        <taxon>eudicotyledons</taxon>
        <taxon>Gunneridae</taxon>
        <taxon>Pentapetalae</taxon>
        <taxon>asterids</taxon>
        <taxon>lamiids</taxon>
        <taxon>Boraginales</taxon>
        <taxon>Boraginaceae</taxon>
        <taxon>Boraginoideae</taxon>
        <taxon>Lithospermeae</taxon>
        <taxon>Lithospermum</taxon>
    </lineage>
</organism>
<sequence length="122" mass="13877">MYIKVAEAIREMGGGDQGHQKYIGARQRPSGRWVAEIKDSLQKVRLWLRTFDSAEEAARAYDHAARTLRRMLGQTLNCLIHLVVILTIFHRFLLRKCAKQKSLKTLLVPLNASCSIAKALVF</sequence>
<name>A0AAV3R7Y1_LITER</name>